<evidence type="ECO:0000256" key="1">
    <source>
        <dbReference type="ARBA" id="ARBA00022475"/>
    </source>
</evidence>
<keyword evidence="3 7" id="KW-1133">Transmembrane helix</keyword>
<dbReference type="EMBL" id="JJMT01000001">
    <property type="protein sequence ID" value="KEO46886.1"/>
    <property type="molecule type" value="Genomic_DNA"/>
</dbReference>
<evidence type="ECO:0000256" key="8">
    <source>
        <dbReference type="SAM" id="MobiDB-lite"/>
    </source>
</evidence>
<feature type="compositionally biased region" description="Basic residues" evidence="8">
    <location>
        <begin position="240"/>
        <end position="254"/>
    </location>
</feature>
<dbReference type="Gene3D" id="3.30.1490.480">
    <property type="entry name" value="Endolytic murein transglycosylase"/>
    <property type="match status" value="1"/>
</dbReference>
<dbReference type="GO" id="GO:0071555">
    <property type="term" value="P:cell wall organization"/>
    <property type="evidence" value="ECO:0007669"/>
    <property type="project" value="UniProtKB-KW"/>
</dbReference>
<evidence type="ECO:0000313" key="11">
    <source>
        <dbReference type="Proteomes" id="UP000027855"/>
    </source>
</evidence>
<dbReference type="EMBL" id="JAQMJT010000004">
    <property type="protein sequence ID" value="MDB8613820.1"/>
    <property type="molecule type" value="Genomic_DNA"/>
</dbReference>
<feature type="compositionally biased region" description="Basic and acidic residues" evidence="8">
    <location>
        <begin position="29"/>
        <end position="42"/>
    </location>
</feature>
<feature type="region of interest" description="Disordered" evidence="8">
    <location>
        <begin position="123"/>
        <end position="147"/>
    </location>
</feature>
<comment type="similarity">
    <text evidence="7">Belongs to the transglycosylase MltG family.</text>
</comment>
<keyword evidence="5 7" id="KW-0456">Lyase</keyword>
<evidence type="ECO:0000256" key="6">
    <source>
        <dbReference type="ARBA" id="ARBA00023316"/>
    </source>
</evidence>
<dbReference type="Proteomes" id="UP001210204">
    <property type="component" value="Unassembled WGS sequence"/>
</dbReference>
<dbReference type="Pfam" id="PF02618">
    <property type="entry name" value="YceG"/>
    <property type="match status" value="1"/>
</dbReference>
<feature type="compositionally biased region" description="Polar residues" evidence="8">
    <location>
        <begin position="88"/>
        <end position="100"/>
    </location>
</feature>
<keyword evidence="6 7" id="KW-0961">Cell wall biogenesis/degradation</keyword>
<dbReference type="Proteomes" id="UP000027855">
    <property type="component" value="Unassembled WGS sequence"/>
</dbReference>
<sequence length="658" mass="73030">MTDKFNEHSESAEDSLSFKDQILRDLQEATRLRSLREEEHNKSATMPETPRSTSAESATTHSTSASNKVSNQDFSSHSVSHSAFAKSMTSETAQDSQQDSVGLFSVSQAESLVSDAHSNVASISKEPIEEEKKVNIPQETETSKRRFKRPVWETSLNEASEEEYIPADVAKELIEAKSNEAIYTDPKELEAKLTSERQKEAFLQEHHATSDQASQEKVQSEIVADGNEDDESISLEPSGKPKKKKGKKVKKKKSSPKDVKQADIVDEEPISRSNRNHKRNKNNRRAGKIARNIIIFLLLILSVATFFGYRYVSDAVGAKDVNSTKFVSVEIPENSGSSYIGQLLESAGVIKSGKVFNYYTKFKNISNLKSGYYNLQASMTMDEIIEALQKKGSDKPQEPSLGTVLVKEGYTIDQISKAVEVNSSAKKGKKSSTGLKAKDFLKLMKDDAFITKMKAKYPTLLANLPNSTDAKYVLEGYLFPATYNIHDDTTVESLAEEMLSTMDTYLSPYYATISSSGHNVNEILTLASLVEKEGATDDDRKNIASVFYNRLNSDMALQSNIAVLYALGKLGQETTLKEDATIDTNIDSPYNDYVHKGLMPGPVDSPSLSAIEAVINPSSTKYMYFVADVTTGNVYFAESYEEHQHNVETYINSKLKDK</sequence>
<evidence type="ECO:0000256" key="2">
    <source>
        <dbReference type="ARBA" id="ARBA00022692"/>
    </source>
</evidence>
<comment type="caution">
    <text evidence="9">The sequence shown here is derived from an EMBL/GenBank/DDBJ whole genome shotgun (WGS) entry which is preliminary data.</text>
</comment>
<feature type="site" description="Important for catalytic activity" evidence="7">
    <location>
        <position position="533"/>
    </location>
</feature>
<comment type="catalytic activity">
    <reaction evidence="7">
        <text>a peptidoglycan chain = a peptidoglycan chain with N-acetyl-1,6-anhydromuramyl-[peptide] at the reducing end + a peptidoglycan chain with N-acetylglucosamine at the non-reducing end.</text>
        <dbReference type="EC" id="4.2.2.29"/>
    </reaction>
</comment>
<evidence type="ECO:0000313" key="10">
    <source>
        <dbReference type="EMBL" id="MDB8613820.1"/>
    </source>
</evidence>
<dbReference type="Gene3D" id="3.30.160.60">
    <property type="entry name" value="Classic Zinc Finger"/>
    <property type="match status" value="1"/>
</dbReference>
<dbReference type="NCBIfam" id="TIGR00247">
    <property type="entry name" value="endolytic transglycosylase MltG"/>
    <property type="match status" value="1"/>
</dbReference>
<feature type="region of interest" description="Disordered" evidence="8">
    <location>
        <begin position="1"/>
        <end position="20"/>
    </location>
</feature>
<dbReference type="RefSeq" id="WP_037600244.1">
    <property type="nucleotide sequence ID" value="NZ_JADOZZ010000002.1"/>
</dbReference>
<dbReference type="GO" id="GO:0005886">
    <property type="term" value="C:plasma membrane"/>
    <property type="evidence" value="ECO:0007669"/>
    <property type="project" value="UniProtKB-SubCell"/>
</dbReference>
<dbReference type="AlphaFoldDB" id="A0A074J171"/>
<evidence type="ECO:0000256" key="5">
    <source>
        <dbReference type="ARBA" id="ARBA00023239"/>
    </source>
</evidence>
<evidence type="ECO:0000256" key="3">
    <source>
        <dbReference type="ARBA" id="ARBA00022989"/>
    </source>
</evidence>
<reference evidence="10" key="2">
    <citation type="submission" date="2023-01" db="EMBL/GenBank/DDBJ databases">
        <title>Human gut microbiome strain richness.</title>
        <authorList>
            <person name="Chen-Liaw A."/>
        </authorList>
    </citation>
    <scope>NUCLEOTIDE SEQUENCE</scope>
    <source>
        <strain evidence="10">1001095st1_G4_1001095IJ_161003</strain>
    </source>
</reference>
<organism evidence="9 11">
    <name type="scientific">Streptococcus salivarius</name>
    <dbReference type="NCBI Taxonomy" id="1304"/>
    <lineage>
        <taxon>Bacteria</taxon>
        <taxon>Bacillati</taxon>
        <taxon>Bacillota</taxon>
        <taxon>Bacilli</taxon>
        <taxon>Lactobacillales</taxon>
        <taxon>Streptococcaceae</taxon>
        <taxon>Streptococcus</taxon>
    </lineage>
</organism>
<feature type="transmembrane region" description="Helical" evidence="7">
    <location>
        <begin position="289"/>
        <end position="309"/>
    </location>
</feature>
<dbReference type="CDD" id="cd08010">
    <property type="entry name" value="MltG_like"/>
    <property type="match status" value="1"/>
</dbReference>
<dbReference type="PANTHER" id="PTHR30518">
    <property type="entry name" value="ENDOLYTIC MUREIN TRANSGLYCOSYLASE"/>
    <property type="match status" value="1"/>
</dbReference>
<feature type="region of interest" description="Disordered" evidence="8">
    <location>
        <begin position="203"/>
        <end position="283"/>
    </location>
</feature>
<feature type="region of interest" description="Disordered" evidence="8">
    <location>
        <begin position="29"/>
        <end position="100"/>
    </location>
</feature>
<dbReference type="EC" id="4.2.2.29" evidence="7"/>
<evidence type="ECO:0000256" key="4">
    <source>
        <dbReference type="ARBA" id="ARBA00023136"/>
    </source>
</evidence>
<dbReference type="HAMAP" id="MF_02065">
    <property type="entry name" value="MltG"/>
    <property type="match status" value="1"/>
</dbReference>
<name>A0A074J171_STRSL</name>
<dbReference type="GO" id="GO:0008932">
    <property type="term" value="F:lytic endotransglycosylase activity"/>
    <property type="evidence" value="ECO:0007669"/>
    <property type="project" value="UniProtKB-UniRule"/>
</dbReference>
<keyword evidence="2 7" id="KW-0812">Transmembrane</keyword>
<feature type="compositionally biased region" description="Basic and acidic residues" evidence="8">
    <location>
        <begin position="1"/>
        <end position="11"/>
    </location>
</feature>
<dbReference type="GO" id="GO:0009252">
    <property type="term" value="P:peptidoglycan biosynthetic process"/>
    <property type="evidence" value="ECO:0007669"/>
    <property type="project" value="UniProtKB-UniRule"/>
</dbReference>
<comment type="function">
    <text evidence="7">Functions as a peptidoglycan terminase that cleaves nascent peptidoglycan strands endolytically to terminate their elongation.</text>
</comment>
<evidence type="ECO:0000313" key="9">
    <source>
        <dbReference type="EMBL" id="KEO46886.1"/>
    </source>
</evidence>
<protein>
    <recommendedName>
        <fullName evidence="7">Endolytic murein transglycosylase</fullName>
        <ecNumber evidence="7">4.2.2.29</ecNumber>
    </recommendedName>
    <alternativeName>
        <fullName evidence="7">Peptidoglycan lytic transglycosylase</fullName>
    </alternativeName>
    <alternativeName>
        <fullName evidence="7">Peptidoglycan polymerization terminase</fullName>
    </alternativeName>
</protein>
<proteinExistence type="inferred from homology"/>
<keyword evidence="4 7" id="KW-0472">Membrane</keyword>
<reference evidence="9 11" key="1">
    <citation type="submission" date="2014-04" db="EMBL/GenBank/DDBJ databases">
        <title>Variable characteristics of bacteriocin-producing Streptococcus salivarius strains isolated from Malaysian subjects.</title>
        <authorList>
            <person name="Philip K."/>
            <person name="Barbour A."/>
        </authorList>
    </citation>
    <scope>NUCLEOTIDE SEQUENCE [LARGE SCALE GENOMIC DNA]</scope>
    <source>
        <strain evidence="9 11">NU10</strain>
    </source>
</reference>
<dbReference type="PANTHER" id="PTHR30518:SF2">
    <property type="entry name" value="ENDOLYTIC MUREIN TRANSGLYCOSYLASE"/>
    <property type="match status" value="1"/>
</dbReference>
<keyword evidence="1 7" id="KW-1003">Cell membrane</keyword>
<feature type="compositionally biased region" description="Low complexity" evidence="8">
    <location>
        <begin position="52"/>
        <end position="66"/>
    </location>
</feature>
<gene>
    <name evidence="7 10" type="primary">mltG</name>
    <name evidence="9" type="ORF">DL07_00455</name>
    <name evidence="10" type="ORF">PNU26_05335</name>
</gene>
<comment type="subcellular location">
    <subcellularLocation>
        <location evidence="7">Cell membrane</location>
        <topology evidence="7">Single-pass membrane protein</topology>
    </subcellularLocation>
</comment>
<accession>A0A074J171</accession>
<dbReference type="InterPro" id="IPR003770">
    <property type="entry name" value="MLTG-like"/>
</dbReference>
<feature type="compositionally biased region" description="Basic residues" evidence="8">
    <location>
        <begin position="274"/>
        <end position="283"/>
    </location>
</feature>
<evidence type="ECO:0000256" key="7">
    <source>
        <dbReference type="HAMAP-Rule" id="MF_02065"/>
    </source>
</evidence>
<feature type="compositionally biased region" description="Low complexity" evidence="8">
    <location>
        <begin position="74"/>
        <end position="87"/>
    </location>
</feature>